<evidence type="ECO:0000256" key="7">
    <source>
        <dbReference type="ARBA" id="ARBA00048117"/>
    </source>
</evidence>
<evidence type="ECO:0000256" key="4">
    <source>
        <dbReference type="ARBA" id="ARBA00022723"/>
    </source>
</evidence>
<dbReference type="AlphaFoldDB" id="A0A7C4ELP4"/>
<dbReference type="NCBIfam" id="TIGR03723">
    <property type="entry name" value="T6A_TsaD_YgjD"/>
    <property type="match status" value="1"/>
</dbReference>
<feature type="domain" description="Gcp-like" evidence="9">
    <location>
        <begin position="22"/>
        <end position="308"/>
    </location>
</feature>
<comment type="caution">
    <text evidence="10">The sequence shown here is derived from an EMBL/GenBank/DDBJ whole genome shotgun (WGS) entry which is preliminary data.</text>
</comment>
<dbReference type="CDD" id="cd24133">
    <property type="entry name" value="ASKHA_NBD_TsaD_bac"/>
    <property type="match status" value="1"/>
</dbReference>
<evidence type="ECO:0000256" key="8">
    <source>
        <dbReference type="HAMAP-Rule" id="MF_01445"/>
    </source>
</evidence>
<evidence type="ECO:0000313" key="10">
    <source>
        <dbReference type="EMBL" id="HGG99725.1"/>
    </source>
</evidence>
<feature type="binding site" evidence="8">
    <location>
        <begin position="133"/>
        <end position="137"/>
    </location>
    <ligand>
        <name>substrate</name>
    </ligand>
</feature>
<dbReference type="GO" id="GO:0002949">
    <property type="term" value="P:tRNA threonylcarbamoyladenosine modification"/>
    <property type="evidence" value="ECO:0007669"/>
    <property type="project" value="UniProtKB-UniRule"/>
</dbReference>
<dbReference type="SUPFAM" id="SSF53067">
    <property type="entry name" value="Actin-like ATPase domain"/>
    <property type="match status" value="2"/>
</dbReference>
<proteinExistence type="inferred from homology"/>
<dbReference type="InterPro" id="IPR043129">
    <property type="entry name" value="ATPase_NBD"/>
</dbReference>
<keyword evidence="4 8" id="KW-0479">Metal-binding</keyword>
<name>A0A7C4ELP4_9BACT</name>
<feature type="binding site" evidence="8">
    <location>
        <position position="275"/>
    </location>
    <ligand>
        <name>substrate</name>
    </ligand>
</feature>
<feature type="binding site" evidence="8">
    <location>
        <position position="166"/>
    </location>
    <ligand>
        <name>substrate</name>
    </ligand>
</feature>
<keyword evidence="3 8" id="KW-0819">tRNA processing</keyword>
<evidence type="ECO:0000256" key="3">
    <source>
        <dbReference type="ARBA" id="ARBA00022694"/>
    </source>
</evidence>
<dbReference type="FunFam" id="3.30.420.40:FF:000040">
    <property type="entry name" value="tRNA N6-adenosine threonylcarbamoyltransferase"/>
    <property type="match status" value="1"/>
</dbReference>
<dbReference type="Pfam" id="PF00814">
    <property type="entry name" value="TsaD"/>
    <property type="match status" value="1"/>
</dbReference>
<dbReference type="Gene3D" id="3.30.420.40">
    <property type="match status" value="2"/>
</dbReference>
<dbReference type="PRINTS" id="PR00789">
    <property type="entry name" value="OSIALOPTASE"/>
</dbReference>
<dbReference type="PANTHER" id="PTHR11735:SF6">
    <property type="entry name" value="TRNA N6-ADENOSINE THREONYLCARBAMOYLTRANSFERASE, MITOCHONDRIAL"/>
    <property type="match status" value="1"/>
</dbReference>
<dbReference type="GO" id="GO:0005506">
    <property type="term" value="F:iron ion binding"/>
    <property type="evidence" value="ECO:0007669"/>
    <property type="project" value="UniProtKB-UniRule"/>
</dbReference>
<feature type="binding site" evidence="8">
    <location>
        <position position="114"/>
    </location>
    <ligand>
        <name>Fe cation</name>
        <dbReference type="ChEBI" id="CHEBI:24875"/>
    </ligand>
</feature>
<comment type="cofactor">
    <cofactor evidence="8">
        <name>Fe(2+)</name>
        <dbReference type="ChEBI" id="CHEBI:29033"/>
    </cofactor>
    <text evidence="8">Binds 1 Fe(2+) ion per subunit.</text>
</comment>
<keyword evidence="5 8" id="KW-0408">Iron</keyword>
<comment type="subcellular location">
    <subcellularLocation>
        <location evidence="8">Cytoplasm</location>
    </subcellularLocation>
</comment>
<evidence type="ECO:0000256" key="6">
    <source>
        <dbReference type="ARBA" id="ARBA00023315"/>
    </source>
</evidence>
<dbReference type="EMBL" id="DTHO01000052">
    <property type="protein sequence ID" value="HGG99725.1"/>
    <property type="molecule type" value="Genomic_DNA"/>
</dbReference>
<gene>
    <name evidence="8 10" type="primary">tsaD</name>
    <name evidence="10" type="ORF">ENV75_04675</name>
</gene>
<dbReference type="InterPro" id="IPR017861">
    <property type="entry name" value="KAE1/TsaD"/>
</dbReference>
<evidence type="ECO:0000256" key="1">
    <source>
        <dbReference type="ARBA" id="ARBA00022490"/>
    </source>
</evidence>
<feature type="binding site" evidence="8">
    <location>
        <position position="179"/>
    </location>
    <ligand>
        <name>substrate</name>
    </ligand>
</feature>
<feature type="binding site" evidence="8">
    <location>
        <position position="183"/>
    </location>
    <ligand>
        <name>substrate</name>
    </ligand>
</feature>
<accession>A0A7C4ELP4</accession>
<keyword evidence="1 8" id="KW-0963">Cytoplasm</keyword>
<comment type="similarity">
    <text evidence="8">Belongs to the KAE1 / TsaD family.</text>
</comment>
<dbReference type="HAMAP" id="MF_01445">
    <property type="entry name" value="TsaD"/>
    <property type="match status" value="1"/>
</dbReference>
<comment type="catalytic activity">
    <reaction evidence="7 8">
        <text>L-threonylcarbamoyladenylate + adenosine(37) in tRNA = N(6)-L-threonylcarbamoyladenosine(37) in tRNA + AMP + H(+)</text>
        <dbReference type="Rhea" id="RHEA:37059"/>
        <dbReference type="Rhea" id="RHEA-COMP:10162"/>
        <dbReference type="Rhea" id="RHEA-COMP:10163"/>
        <dbReference type="ChEBI" id="CHEBI:15378"/>
        <dbReference type="ChEBI" id="CHEBI:73682"/>
        <dbReference type="ChEBI" id="CHEBI:74411"/>
        <dbReference type="ChEBI" id="CHEBI:74418"/>
        <dbReference type="ChEBI" id="CHEBI:456215"/>
        <dbReference type="EC" id="2.3.1.234"/>
    </reaction>
</comment>
<evidence type="ECO:0000256" key="2">
    <source>
        <dbReference type="ARBA" id="ARBA00022679"/>
    </source>
</evidence>
<dbReference type="GO" id="GO:0061711">
    <property type="term" value="F:tRNA N(6)-L-threonylcarbamoyladenine synthase activity"/>
    <property type="evidence" value="ECO:0007669"/>
    <property type="project" value="UniProtKB-EC"/>
</dbReference>
<feature type="binding site" evidence="8">
    <location>
        <position position="110"/>
    </location>
    <ligand>
        <name>Fe cation</name>
        <dbReference type="ChEBI" id="CHEBI:24875"/>
    </ligand>
</feature>
<dbReference type="PANTHER" id="PTHR11735">
    <property type="entry name" value="TRNA N6-ADENOSINE THREONYLCARBAMOYLTRANSFERASE"/>
    <property type="match status" value="1"/>
</dbReference>
<feature type="binding site" evidence="8">
    <location>
        <position position="302"/>
    </location>
    <ligand>
        <name>Fe cation</name>
        <dbReference type="ChEBI" id="CHEBI:24875"/>
    </ligand>
</feature>
<evidence type="ECO:0000259" key="9">
    <source>
        <dbReference type="Pfam" id="PF00814"/>
    </source>
</evidence>
<dbReference type="GO" id="GO:0005737">
    <property type="term" value="C:cytoplasm"/>
    <property type="evidence" value="ECO:0007669"/>
    <property type="project" value="UniProtKB-SubCell"/>
</dbReference>
<dbReference type="FunFam" id="3.30.420.40:FF:000012">
    <property type="entry name" value="tRNA N6-adenosine threonylcarbamoyltransferase"/>
    <property type="match status" value="1"/>
</dbReference>
<keyword evidence="6 8" id="KW-0012">Acyltransferase</keyword>
<dbReference type="InterPro" id="IPR022450">
    <property type="entry name" value="TsaD"/>
</dbReference>
<evidence type="ECO:0000256" key="5">
    <source>
        <dbReference type="ARBA" id="ARBA00023004"/>
    </source>
</evidence>
<organism evidence="10">
    <name type="scientific">Thermodesulfovibrio aggregans</name>
    <dbReference type="NCBI Taxonomy" id="86166"/>
    <lineage>
        <taxon>Bacteria</taxon>
        <taxon>Pseudomonadati</taxon>
        <taxon>Nitrospirota</taxon>
        <taxon>Thermodesulfovibrionia</taxon>
        <taxon>Thermodesulfovibrionales</taxon>
        <taxon>Thermodesulfovibrionaceae</taxon>
        <taxon>Thermodesulfovibrio</taxon>
    </lineage>
</organism>
<dbReference type="InterPro" id="IPR000905">
    <property type="entry name" value="Gcp-like_dom"/>
</dbReference>
<comment type="function">
    <text evidence="8">Required for the formation of a threonylcarbamoyl group on adenosine at position 37 (t(6)A37) in tRNAs that read codons beginning with adenine. Is involved in the transfer of the threonylcarbamoyl moiety of threonylcarbamoyl-AMP (TC-AMP) to the N6 group of A37, together with TsaE and TsaB. TsaD likely plays a direct catalytic role in this reaction.</text>
</comment>
<keyword evidence="2 8" id="KW-0808">Transferase</keyword>
<sequence>MLILGIDTSCDDTSASVLENRKILSNIVSSQIKIHSKYGGVVPEIASRKHIEWIWDVTEKALTVAEKSLDSIDLVAVCHGPGLIGSLLVGVCFAKALSYASGKPIVGVNHLEGHIHAIFLEESYPQFPFLTLIVSGGHTCLYRVDDIGSYKELGKTRDDAVGEAYDKVAKMLGIGYPGGPAIERLAIEGDPEKFNLPRPYLPKNLDFSFSGLKTAVKVLLKNLGFNDGSVSHEIKKHISASFQTSVIDVLIEKIKWAVNAENLPKVVITGGVAANTELRRRAITLKDEGIDVYFPSKALCTDNAAMIAVAGYHRFLKGESSDFFLNARAYLPL</sequence>
<dbReference type="NCBIfam" id="TIGR00329">
    <property type="entry name" value="gcp_kae1"/>
    <property type="match status" value="1"/>
</dbReference>
<protein>
    <recommendedName>
        <fullName evidence="8">tRNA N6-adenosine threonylcarbamoyltransferase</fullName>
        <ecNumber evidence="8">2.3.1.234</ecNumber>
    </recommendedName>
    <alternativeName>
        <fullName evidence="8">N6-L-threonylcarbamoyladenine synthase</fullName>
        <shortName evidence="8">t(6)A synthase</shortName>
    </alternativeName>
    <alternativeName>
        <fullName evidence="8">t(6)A37 threonylcarbamoyladenosine biosynthesis protein TsaD</fullName>
    </alternativeName>
    <alternativeName>
        <fullName evidence="8">tRNA threonylcarbamoyladenosine biosynthesis protein TsaD</fullName>
    </alternativeName>
</protein>
<dbReference type="EC" id="2.3.1.234" evidence="8"/>
<reference evidence="10" key="1">
    <citation type="journal article" date="2020" name="mSystems">
        <title>Genome- and Community-Level Interaction Insights into Carbon Utilization and Element Cycling Functions of Hydrothermarchaeota in Hydrothermal Sediment.</title>
        <authorList>
            <person name="Zhou Z."/>
            <person name="Liu Y."/>
            <person name="Xu W."/>
            <person name="Pan J."/>
            <person name="Luo Z.H."/>
            <person name="Li M."/>
        </authorList>
    </citation>
    <scope>NUCLEOTIDE SEQUENCE [LARGE SCALE GENOMIC DNA]</scope>
    <source>
        <strain evidence="10">SpSt-788</strain>
    </source>
</reference>